<organism evidence="1 2">
    <name type="scientific">Phaeosphaeria nodorum (strain SN15 / ATCC MYA-4574 / FGSC 10173)</name>
    <name type="common">Glume blotch fungus</name>
    <name type="synonym">Parastagonospora nodorum</name>
    <dbReference type="NCBI Taxonomy" id="321614"/>
    <lineage>
        <taxon>Eukaryota</taxon>
        <taxon>Fungi</taxon>
        <taxon>Dikarya</taxon>
        <taxon>Ascomycota</taxon>
        <taxon>Pezizomycotina</taxon>
        <taxon>Dothideomycetes</taxon>
        <taxon>Pleosporomycetidae</taxon>
        <taxon>Pleosporales</taxon>
        <taxon>Pleosporineae</taxon>
        <taxon>Phaeosphaeriaceae</taxon>
        <taxon>Parastagonospora</taxon>
    </lineage>
</organism>
<gene>
    <name evidence="1" type="ORF">SNOG_01899</name>
</gene>
<dbReference type="EMBL" id="CH445327">
    <property type="protein sequence ID" value="EAT90111.1"/>
    <property type="molecule type" value="Genomic_DNA"/>
</dbReference>
<dbReference type="InParanoid" id="Q0V265"/>
<evidence type="ECO:0000313" key="1">
    <source>
        <dbReference type="EMBL" id="EAT90111.1"/>
    </source>
</evidence>
<evidence type="ECO:0000313" key="2">
    <source>
        <dbReference type="Proteomes" id="UP000001055"/>
    </source>
</evidence>
<dbReference type="HOGENOM" id="CLU_1816489_0_0_1"/>
<proteinExistence type="predicted"/>
<sequence>MPLNMFPHTKASANPFSASASITLFFNPAKDISITTTPPLIAIRVAHRRGVPNVPRRTDTDLTVGLTEIGQRFTWVRGADGTLVPITEHQKTPAHEFMLLFCHSEKSGMDIIDYQENPTPSHWLMDLKEASPVGRVKINQIA</sequence>
<reference evidence="2" key="1">
    <citation type="journal article" date="2007" name="Plant Cell">
        <title>Dothideomycete-plant interactions illuminated by genome sequencing and EST analysis of the wheat pathogen Stagonospora nodorum.</title>
        <authorList>
            <person name="Hane J.K."/>
            <person name="Lowe R.G."/>
            <person name="Solomon P.S."/>
            <person name="Tan K.C."/>
            <person name="Schoch C.L."/>
            <person name="Spatafora J.W."/>
            <person name="Crous P.W."/>
            <person name="Kodira C."/>
            <person name="Birren B.W."/>
            <person name="Galagan J.E."/>
            <person name="Torriani S.F."/>
            <person name="McDonald B.A."/>
            <person name="Oliver R.P."/>
        </authorList>
    </citation>
    <scope>NUCLEOTIDE SEQUENCE [LARGE SCALE GENOMIC DNA]</scope>
    <source>
        <strain evidence="2">SN15 / ATCC MYA-4574 / FGSC 10173</strain>
    </source>
</reference>
<dbReference type="GeneID" id="5969373"/>
<dbReference type="AlphaFoldDB" id="Q0V265"/>
<accession>Q0V265</accession>
<protein>
    <submittedName>
        <fullName evidence="1">Uncharacterized protein</fullName>
    </submittedName>
</protein>
<dbReference type="Proteomes" id="UP000001055">
    <property type="component" value="Unassembled WGS sequence"/>
</dbReference>
<dbReference type="RefSeq" id="XP_001792523.1">
    <property type="nucleotide sequence ID" value="XM_001792471.1"/>
</dbReference>
<name>Q0V265_PHANO</name>
<dbReference type="KEGG" id="pno:SNOG_01899"/>